<gene>
    <name evidence="2" type="ORF">RND81_05G022400</name>
</gene>
<feature type="signal peptide" evidence="1">
    <location>
        <begin position="1"/>
        <end position="17"/>
    </location>
</feature>
<feature type="chain" id="PRO_5043665486" evidence="1">
    <location>
        <begin position="18"/>
        <end position="53"/>
    </location>
</feature>
<proteinExistence type="predicted"/>
<comment type="caution">
    <text evidence="2">The sequence shown here is derived from an EMBL/GenBank/DDBJ whole genome shotgun (WGS) entry which is preliminary data.</text>
</comment>
<evidence type="ECO:0000313" key="2">
    <source>
        <dbReference type="EMBL" id="KAK9723744.1"/>
    </source>
</evidence>
<evidence type="ECO:0000313" key="3">
    <source>
        <dbReference type="Proteomes" id="UP001443914"/>
    </source>
</evidence>
<dbReference type="Proteomes" id="UP001443914">
    <property type="component" value="Unassembled WGS sequence"/>
</dbReference>
<organism evidence="2 3">
    <name type="scientific">Saponaria officinalis</name>
    <name type="common">Common soapwort</name>
    <name type="synonym">Lychnis saponaria</name>
    <dbReference type="NCBI Taxonomy" id="3572"/>
    <lineage>
        <taxon>Eukaryota</taxon>
        <taxon>Viridiplantae</taxon>
        <taxon>Streptophyta</taxon>
        <taxon>Embryophyta</taxon>
        <taxon>Tracheophyta</taxon>
        <taxon>Spermatophyta</taxon>
        <taxon>Magnoliopsida</taxon>
        <taxon>eudicotyledons</taxon>
        <taxon>Gunneridae</taxon>
        <taxon>Pentapetalae</taxon>
        <taxon>Caryophyllales</taxon>
        <taxon>Caryophyllaceae</taxon>
        <taxon>Caryophylleae</taxon>
        <taxon>Saponaria</taxon>
    </lineage>
</organism>
<dbReference type="AlphaFoldDB" id="A0AAW1KUN5"/>
<keyword evidence="1" id="KW-0732">Signal</keyword>
<accession>A0AAW1KUN5</accession>
<protein>
    <submittedName>
        <fullName evidence="2">Uncharacterized protein</fullName>
    </submittedName>
</protein>
<keyword evidence="3" id="KW-1185">Reference proteome</keyword>
<reference evidence="2" key="1">
    <citation type="submission" date="2024-03" db="EMBL/GenBank/DDBJ databases">
        <title>WGS assembly of Saponaria officinalis var. Norfolk2.</title>
        <authorList>
            <person name="Jenkins J."/>
            <person name="Shu S."/>
            <person name="Grimwood J."/>
            <person name="Barry K."/>
            <person name="Goodstein D."/>
            <person name="Schmutz J."/>
            <person name="Leebens-Mack J."/>
            <person name="Osbourn A."/>
        </authorList>
    </citation>
    <scope>NUCLEOTIDE SEQUENCE [LARGE SCALE GENOMIC DNA]</scope>
    <source>
        <strain evidence="2">JIC</strain>
    </source>
</reference>
<sequence>MCCLSILSLHCLPSVSSCCNFSTSVFCIKNLLNFTTNCKFSFSSQISNADRRM</sequence>
<name>A0AAW1KUN5_SAPOF</name>
<dbReference type="EMBL" id="JBDFQZ010000005">
    <property type="protein sequence ID" value="KAK9723744.1"/>
    <property type="molecule type" value="Genomic_DNA"/>
</dbReference>
<evidence type="ECO:0000256" key="1">
    <source>
        <dbReference type="SAM" id="SignalP"/>
    </source>
</evidence>